<reference evidence="1 2" key="1">
    <citation type="submission" date="2019-04" db="EMBL/GenBank/DDBJ databases">
        <authorList>
            <consortium name="NARMS: The National Antimicrobial Resistance Monitoring System"/>
        </authorList>
    </citation>
    <scope>NUCLEOTIDE SEQUENCE [LARGE SCALE GENOMIC DNA]</scope>
    <source>
        <strain evidence="1 2">FSIS11919500</strain>
    </source>
</reference>
<evidence type="ECO:0000313" key="2">
    <source>
        <dbReference type="Proteomes" id="UP000531916"/>
    </source>
</evidence>
<dbReference type="EMBL" id="AASEPP010000079">
    <property type="protein sequence ID" value="EFC2249228.1"/>
    <property type="molecule type" value="Genomic_DNA"/>
</dbReference>
<dbReference type="RefSeq" id="WP_040092204.1">
    <property type="nucleotide sequence ID" value="NZ_BFGA01000036.1"/>
</dbReference>
<gene>
    <name evidence="1" type="ORF">E5H86_26330</name>
</gene>
<protein>
    <submittedName>
        <fullName evidence="1">Uncharacterized protein</fullName>
    </submittedName>
</protein>
<organism evidence="1 2">
    <name type="scientific">Escherichia coli</name>
    <dbReference type="NCBI Taxonomy" id="562"/>
    <lineage>
        <taxon>Bacteria</taxon>
        <taxon>Pseudomonadati</taxon>
        <taxon>Pseudomonadota</taxon>
        <taxon>Gammaproteobacteria</taxon>
        <taxon>Enterobacterales</taxon>
        <taxon>Enterobacteriaceae</taxon>
        <taxon>Escherichia</taxon>
    </lineage>
</organism>
<sequence length="93" mass="10554">MYALKKITVTKDGRQVEEVHVLGNMYRLEFYPRDTHLAAKIEYCLGGDIPCIPVEKEDEAYITTLTGDTVRCICRGDSKARNEIARCRTQGSK</sequence>
<comment type="caution">
    <text evidence="1">The sequence shown here is derived from an EMBL/GenBank/DDBJ whole genome shotgun (WGS) entry which is preliminary data.</text>
</comment>
<dbReference type="AlphaFoldDB" id="A0A136X6U5"/>
<proteinExistence type="predicted"/>
<name>A0A136X6U5_ECOLX</name>
<evidence type="ECO:0000313" key="1">
    <source>
        <dbReference type="EMBL" id="EFC2249228.1"/>
    </source>
</evidence>
<accession>A0A136X6U5</accession>
<dbReference type="Proteomes" id="UP000531916">
    <property type="component" value="Unassembled WGS sequence"/>
</dbReference>